<dbReference type="PROSITE" id="PS50977">
    <property type="entry name" value="HTH_TETR_2"/>
    <property type="match status" value="1"/>
</dbReference>
<keyword evidence="2 4" id="KW-0238">DNA-binding</keyword>
<dbReference type="InterPro" id="IPR001647">
    <property type="entry name" value="HTH_TetR"/>
</dbReference>
<dbReference type="InterPro" id="IPR036271">
    <property type="entry name" value="Tet_transcr_reg_TetR-rel_C_sf"/>
</dbReference>
<evidence type="ECO:0000313" key="7">
    <source>
        <dbReference type="Proteomes" id="UP001592528"/>
    </source>
</evidence>
<dbReference type="Proteomes" id="UP001592528">
    <property type="component" value="Unassembled WGS sequence"/>
</dbReference>
<dbReference type="EMBL" id="JBHEZZ010000035">
    <property type="protein sequence ID" value="MFC1406917.1"/>
    <property type="molecule type" value="Genomic_DNA"/>
</dbReference>
<evidence type="ECO:0000256" key="4">
    <source>
        <dbReference type="PROSITE-ProRule" id="PRU00335"/>
    </source>
</evidence>
<evidence type="ECO:0000256" key="3">
    <source>
        <dbReference type="ARBA" id="ARBA00023163"/>
    </source>
</evidence>
<proteinExistence type="predicted"/>
<keyword evidence="1" id="KW-0805">Transcription regulation</keyword>
<dbReference type="PANTHER" id="PTHR30055">
    <property type="entry name" value="HTH-TYPE TRANSCRIPTIONAL REGULATOR RUTR"/>
    <property type="match status" value="1"/>
</dbReference>
<gene>
    <name evidence="6" type="ORF">ACEZDJ_37090</name>
</gene>
<name>A0ABV6UZM4_9ACTN</name>
<keyword evidence="7" id="KW-1185">Reference proteome</keyword>
<sequence length="209" mass="22727">MEEAVAGRATRGRPRSERARSAVLEAAAELLVSGGIDAVTMEAIAARAQVSKATLYKWWPSRAHVMLESLFSRTRHTTEIDESAPLEEALVSQLSLVTREFRETETGPLMADLVAAGQADPDIRAALDEQWLRPRRQITTRLLRAAVERGELDPGIDLAAAVDQLFAPVYYRLLLGHEPLHDDLAATLTGQLLNGLRTGLRTGAAAPKG</sequence>
<evidence type="ECO:0000256" key="2">
    <source>
        <dbReference type="ARBA" id="ARBA00023125"/>
    </source>
</evidence>
<evidence type="ECO:0000259" key="5">
    <source>
        <dbReference type="PROSITE" id="PS50977"/>
    </source>
</evidence>
<keyword evidence="3" id="KW-0804">Transcription</keyword>
<dbReference type="InterPro" id="IPR050109">
    <property type="entry name" value="HTH-type_TetR-like_transc_reg"/>
</dbReference>
<comment type="caution">
    <text evidence="6">The sequence shown here is derived from an EMBL/GenBank/DDBJ whole genome shotgun (WGS) entry which is preliminary data.</text>
</comment>
<dbReference type="SUPFAM" id="SSF48498">
    <property type="entry name" value="Tetracyclin repressor-like, C-terminal domain"/>
    <property type="match status" value="1"/>
</dbReference>
<dbReference type="Gene3D" id="1.10.357.10">
    <property type="entry name" value="Tetracycline Repressor, domain 2"/>
    <property type="match status" value="1"/>
</dbReference>
<dbReference type="RefSeq" id="WP_030258832.1">
    <property type="nucleotide sequence ID" value="NZ_JBHEZZ010000035.1"/>
</dbReference>
<reference evidence="6 7" key="1">
    <citation type="submission" date="2024-09" db="EMBL/GenBank/DDBJ databases">
        <authorList>
            <person name="Lee S.D."/>
        </authorList>
    </citation>
    <scope>NUCLEOTIDE SEQUENCE [LARGE SCALE GENOMIC DNA]</scope>
    <source>
        <strain evidence="6 7">N1-5</strain>
    </source>
</reference>
<dbReference type="InterPro" id="IPR011075">
    <property type="entry name" value="TetR_C"/>
</dbReference>
<dbReference type="Pfam" id="PF00440">
    <property type="entry name" value="TetR_N"/>
    <property type="match status" value="1"/>
</dbReference>
<dbReference type="SUPFAM" id="SSF46689">
    <property type="entry name" value="Homeodomain-like"/>
    <property type="match status" value="1"/>
</dbReference>
<feature type="domain" description="HTH tetR-type" evidence="5">
    <location>
        <begin position="17"/>
        <end position="77"/>
    </location>
</feature>
<dbReference type="Gene3D" id="1.10.10.60">
    <property type="entry name" value="Homeodomain-like"/>
    <property type="match status" value="1"/>
</dbReference>
<dbReference type="PRINTS" id="PR00455">
    <property type="entry name" value="HTHTETR"/>
</dbReference>
<evidence type="ECO:0000256" key="1">
    <source>
        <dbReference type="ARBA" id="ARBA00023015"/>
    </source>
</evidence>
<feature type="DNA-binding region" description="H-T-H motif" evidence="4">
    <location>
        <begin position="40"/>
        <end position="59"/>
    </location>
</feature>
<accession>A0ABV6UZM4</accession>
<evidence type="ECO:0000313" key="6">
    <source>
        <dbReference type="EMBL" id="MFC1406917.1"/>
    </source>
</evidence>
<dbReference type="InterPro" id="IPR009057">
    <property type="entry name" value="Homeodomain-like_sf"/>
</dbReference>
<dbReference type="Pfam" id="PF16859">
    <property type="entry name" value="TetR_C_11"/>
    <property type="match status" value="1"/>
</dbReference>
<organism evidence="6 7">
    <name type="scientific">Streptacidiphilus cavernicola</name>
    <dbReference type="NCBI Taxonomy" id="3342716"/>
    <lineage>
        <taxon>Bacteria</taxon>
        <taxon>Bacillati</taxon>
        <taxon>Actinomycetota</taxon>
        <taxon>Actinomycetes</taxon>
        <taxon>Kitasatosporales</taxon>
        <taxon>Streptomycetaceae</taxon>
        <taxon>Streptacidiphilus</taxon>
    </lineage>
</organism>
<protein>
    <submittedName>
        <fullName evidence="6">TetR/AcrR family transcriptional regulator</fullName>
    </submittedName>
</protein>
<dbReference type="PANTHER" id="PTHR30055:SF148">
    <property type="entry name" value="TETR-FAMILY TRANSCRIPTIONAL REGULATOR"/>
    <property type="match status" value="1"/>
</dbReference>